<keyword evidence="8" id="KW-0732">Signal</keyword>
<protein>
    <recommendedName>
        <fullName evidence="9">PKD/REJ-like domain-containing protein</fullName>
    </recommendedName>
</protein>
<feature type="signal peptide" evidence="8">
    <location>
        <begin position="1"/>
        <end position="20"/>
    </location>
</feature>
<keyword evidence="2 7" id="KW-0812">Transmembrane</keyword>
<feature type="transmembrane region" description="Helical" evidence="7">
    <location>
        <begin position="1178"/>
        <end position="1194"/>
    </location>
</feature>
<evidence type="ECO:0000256" key="7">
    <source>
        <dbReference type="SAM" id="Phobius"/>
    </source>
</evidence>
<organism evidence="10">
    <name type="scientific">Aureoumbra lagunensis</name>
    <dbReference type="NCBI Taxonomy" id="44058"/>
    <lineage>
        <taxon>Eukaryota</taxon>
        <taxon>Sar</taxon>
        <taxon>Stramenopiles</taxon>
        <taxon>Ochrophyta</taxon>
        <taxon>Pelagophyceae</taxon>
        <taxon>Pelagomonadales</taxon>
        <taxon>Aureoumbra</taxon>
    </lineage>
</organism>
<dbReference type="Pfam" id="PF02010">
    <property type="entry name" value="REJ"/>
    <property type="match status" value="1"/>
</dbReference>
<evidence type="ECO:0000256" key="2">
    <source>
        <dbReference type="ARBA" id="ARBA00022692"/>
    </source>
</evidence>
<accession>A0A7S3JQH1</accession>
<evidence type="ECO:0000256" key="5">
    <source>
        <dbReference type="ARBA" id="ARBA00023136"/>
    </source>
</evidence>
<feature type="transmembrane region" description="Helical" evidence="7">
    <location>
        <begin position="1250"/>
        <end position="1268"/>
    </location>
</feature>
<evidence type="ECO:0000256" key="6">
    <source>
        <dbReference type="SAM" id="MobiDB-lite"/>
    </source>
</evidence>
<dbReference type="EMBL" id="HBIJ01001004">
    <property type="protein sequence ID" value="CAE0360019.1"/>
    <property type="molecule type" value="Transcribed_RNA"/>
</dbReference>
<dbReference type="InterPro" id="IPR002859">
    <property type="entry name" value="PKD/REJ-like"/>
</dbReference>
<feature type="transmembrane region" description="Helical" evidence="7">
    <location>
        <begin position="1064"/>
        <end position="1084"/>
    </location>
</feature>
<gene>
    <name evidence="10" type="ORF">ALAG00032_LOCUS748</name>
</gene>
<feature type="transmembrane region" description="Helical" evidence="7">
    <location>
        <begin position="1503"/>
        <end position="1526"/>
    </location>
</feature>
<dbReference type="PANTHER" id="PTHR46730">
    <property type="entry name" value="POLYCYSTIN-1"/>
    <property type="match status" value="1"/>
</dbReference>
<keyword evidence="3" id="KW-0677">Repeat</keyword>
<feature type="transmembrane region" description="Helical" evidence="7">
    <location>
        <begin position="1728"/>
        <end position="1753"/>
    </location>
</feature>
<feature type="region of interest" description="Disordered" evidence="6">
    <location>
        <begin position="1811"/>
        <end position="1846"/>
    </location>
</feature>
<keyword evidence="5 7" id="KW-0472">Membrane</keyword>
<sequence>MKLLSLFLFVLVGKYHVCSAEECGLLSSVNLLDDGYTIEVEFIAETDQGGKGAGLNFDCSEIFIGIEDVTCYFVDASRLFILENRVDEIAIIEDTVSLLAEEGCGLQSIVLDTSEEKLNVEIVLEAQEEIASCEKNIILDARQTRGSGGRALDFEWSIAGTLLSQGLYLVPLPTNSNVLQVSVKATNYLGFFDIFSTEILIQNQNVPNIKIIGGTNRTTTKPSLFSITANAQATSCENRSRADRGVSYSWILQEKNKNQVFSSELIGLVSRDPRTFLIPAYFLNTSSTYVVKATATDLLTGLSASTTSIIYVEASDLFPLIQGGSRSISVHDDLKLNANFSYDPDLCPQDQIDNLRSRSLKEESNVFYKTTECNFHLLYSWSCRLLYSNLPSILDNIQEQRCIGFELLSTRSSILYLPAGTLSANATYEFILEISDRRKLSRTAITSVTIQAVDAISNNIFVLDASTVDNKNTIVANRRLSIFGFSKKPELLTWTLEEGALQNDLALNDYVTTPLAKVNNATFPLVLPIGSLIPGGNYRFQLASSFSKAWIDLHVAQGPVGGILQIEPQIGYVLSTSFDLTTFGWASFGNDPLTFRFEVREDDLVTPFKVLRSNSLSTILQAVTLFAGDPLPIFVVATNTLGATAEAGTTATVLPFPGSLDELKTISIQRIQEAFVFFERENICQISTAAAMDAQDSSLRDVLVSNLNSAWNLYDITSDQIAEFITAFTSALNAPDSITFAAAIQALNRTLIVATRLAQIPIVDVLLDTLSSADMTLILSNLLESDIFSQSSNDEDFSVADFGLTIDALASVRLRDRVIDEDEDIVQKDNIQIATRRLSGIDSVSLPLPQTGRRRLLELEEEEDQQYNGSVIVPALGEAVDVKLSELLLSPYEESSTGTILRFGVERLAALSTTTEIPSSETAQIVLIIPQLNPSETLIESEITGFASVNVSCPWNYFGQVSAECPLDESVLLTAGCNGTGGDLTLSCGERSQTQCAEYSQDVAWNMGACTLDTERSTRDEIYCICEISTNGDATDYSSQQIIEAYFKAKFRGFIGSGFNADRAFIMLIFLGIYILVAAILVTLGHFLDFRDLKNEVGAPPQAELSQKDSSLNIILATRSLRQRQSHRIILQRLLKDGRSAWRQDWWTRFKAALYHRHPMSSIWIFAGKFGTSRSKRIFILSVEIIMLMCTVAIENHLQYPDPGCSDRKSRDRCRKFESDSGRKLCQWRESSGDCEYRGPPADDFGRLEHFIVVLVAMAILLPCIILFERAYLGVVDQACWSYQFGCHTIFHSAYDDLPLGGAPPLAETSMDGIIEKRRGIEFLSSLPSEHETCKNHRRSSMTERVRTILAAKSDAALWLEATTRTSDTIASVLKRRDELRAAMALACQENTARGARAAYILAQLEQELLRKWRFGPDQKGFEQRVTYIIYKMLLKARNWQRELELIDATDEELKALYIAIKAQTVVLSKYERRIYENASVVVASEKNLRKNKLLDIEEPSRILFFAALLFTIAAIFAPGIWLLIYASDIGRRETKAFFVDTIFEFFIIFGMVFPLQIWIRFVILPAIVAEKIDHLMSLPESAPRTYPYQTPLNEDAIDYLLEQYPQINHSLQHLDTPSRIPFNSRFNGFSIIQNSKIIEDSDAQIVSENVSEKKEDATNIPPLEELEQLYEHVHWRPLWTSTIVFIILRGYMILPPVLQEYSIELSILAIPLIAFAGFSLITANFPFYFLLIIVLILAWVFLVALAQIAQYAHRRAHHSRQLSMKYRQQSLEALFPDNDGDTSIKGDNSFPQYNYNNDFAPNRIISTTSSTDVPVHAEEESAAQHTKKGSSSQPDDDDHPDHYQV</sequence>
<comment type="subcellular location">
    <subcellularLocation>
        <location evidence="1">Membrane</location>
    </subcellularLocation>
</comment>
<evidence type="ECO:0000256" key="1">
    <source>
        <dbReference type="ARBA" id="ARBA00004370"/>
    </source>
</evidence>
<evidence type="ECO:0000256" key="8">
    <source>
        <dbReference type="SAM" id="SignalP"/>
    </source>
</evidence>
<dbReference type="GO" id="GO:0005261">
    <property type="term" value="F:monoatomic cation channel activity"/>
    <property type="evidence" value="ECO:0007669"/>
    <property type="project" value="TreeGrafter"/>
</dbReference>
<evidence type="ECO:0000259" key="9">
    <source>
        <dbReference type="Pfam" id="PF02010"/>
    </source>
</evidence>
<evidence type="ECO:0000256" key="4">
    <source>
        <dbReference type="ARBA" id="ARBA00022989"/>
    </source>
</evidence>
<proteinExistence type="predicted"/>
<dbReference type="GO" id="GO:0006816">
    <property type="term" value="P:calcium ion transport"/>
    <property type="evidence" value="ECO:0007669"/>
    <property type="project" value="TreeGrafter"/>
</dbReference>
<evidence type="ECO:0000256" key="3">
    <source>
        <dbReference type="ARBA" id="ARBA00022737"/>
    </source>
</evidence>
<feature type="transmembrane region" description="Helical" evidence="7">
    <location>
        <begin position="1546"/>
        <end position="1569"/>
    </location>
</feature>
<feature type="domain" description="PKD/REJ-like" evidence="9">
    <location>
        <begin position="283"/>
        <end position="657"/>
    </location>
</feature>
<dbReference type="GO" id="GO:0005886">
    <property type="term" value="C:plasma membrane"/>
    <property type="evidence" value="ECO:0007669"/>
    <property type="project" value="TreeGrafter"/>
</dbReference>
<evidence type="ECO:0000313" key="10">
    <source>
        <dbReference type="EMBL" id="CAE0360019.1"/>
    </source>
</evidence>
<keyword evidence="4 7" id="KW-1133">Transmembrane helix</keyword>
<dbReference type="PANTHER" id="PTHR46730:SF1">
    <property type="entry name" value="PLAT DOMAIN-CONTAINING PROTEIN"/>
    <property type="match status" value="1"/>
</dbReference>
<name>A0A7S3JQH1_9STRA</name>
<feature type="chain" id="PRO_5031024300" description="PKD/REJ-like domain-containing protein" evidence="8">
    <location>
        <begin position="21"/>
        <end position="1846"/>
    </location>
</feature>
<feature type="transmembrane region" description="Helical" evidence="7">
    <location>
        <begin position="1702"/>
        <end position="1722"/>
    </location>
</feature>
<reference evidence="10" key="1">
    <citation type="submission" date="2021-01" db="EMBL/GenBank/DDBJ databases">
        <authorList>
            <person name="Corre E."/>
            <person name="Pelletier E."/>
            <person name="Niang G."/>
            <person name="Scheremetjew M."/>
            <person name="Finn R."/>
            <person name="Kale V."/>
            <person name="Holt S."/>
            <person name="Cochrane G."/>
            <person name="Meng A."/>
            <person name="Brown T."/>
            <person name="Cohen L."/>
        </authorList>
    </citation>
    <scope>NUCLEOTIDE SEQUENCE</scope>
    <source>
        <strain evidence="10">CCMP1510</strain>
    </source>
</reference>